<evidence type="ECO:0000313" key="3">
    <source>
        <dbReference type="Proteomes" id="UP001142057"/>
    </source>
</evidence>
<reference evidence="2" key="1">
    <citation type="submission" date="2022-08" db="EMBL/GenBank/DDBJ databases">
        <title>Chryseobacterium antibioticum,isolated from the rhizosphere soil of Pyrola in Tibet.</title>
        <authorList>
            <person name="Kan Y."/>
        </authorList>
    </citation>
    <scope>NUCLEOTIDE SEQUENCE</scope>
    <source>
        <strain evidence="2">Pc2-12</strain>
    </source>
</reference>
<evidence type="ECO:0000256" key="1">
    <source>
        <dbReference type="SAM" id="SignalP"/>
    </source>
</evidence>
<dbReference type="RefSeq" id="WP_259830824.1">
    <property type="nucleotide sequence ID" value="NZ_JANZQH010000009.1"/>
</dbReference>
<comment type="caution">
    <text evidence="2">The sequence shown here is derived from an EMBL/GenBank/DDBJ whole genome shotgun (WGS) entry which is preliminary data.</text>
</comment>
<name>A0ABT2IL03_9FLAO</name>
<evidence type="ECO:0000313" key="2">
    <source>
        <dbReference type="EMBL" id="MCT2409330.1"/>
    </source>
</evidence>
<feature type="signal peptide" evidence="1">
    <location>
        <begin position="1"/>
        <end position="18"/>
    </location>
</feature>
<protein>
    <submittedName>
        <fullName evidence="2">Uncharacterized protein</fullName>
    </submittedName>
</protein>
<organism evidence="2 3">
    <name type="scientific">Chryseobacterium pyrolae</name>
    <dbReference type="NCBI Taxonomy" id="2987481"/>
    <lineage>
        <taxon>Bacteria</taxon>
        <taxon>Pseudomonadati</taxon>
        <taxon>Bacteroidota</taxon>
        <taxon>Flavobacteriia</taxon>
        <taxon>Flavobacteriales</taxon>
        <taxon>Weeksellaceae</taxon>
        <taxon>Chryseobacterium group</taxon>
        <taxon>Chryseobacterium</taxon>
    </lineage>
</organism>
<keyword evidence="1" id="KW-0732">Signal</keyword>
<feature type="chain" id="PRO_5045095297" evidence="1">
    <location>
        <begin position="19"/>
        <end position="258"/>
    </location>
</feature>
<proteinExistence type="predicted"/>
<gene>
    <name evidence="2" type="ORF">NZD88_17410</name>
</gene>
<dbReference type="EMBL" id="JANZQH010000009">
    <property type="protein sequence ID" value="MCT2409330.1"/>
    <property type="molecule type" value="Genomic_DNA"/>
</dbReference>
<keyword evidence="3" id="KW-1185">Reference proteome</keyword>
<sequence>MKKLIFSLILMASISAHSQVGVNTTTPQKALHVNGSLQVVNELNVGGDASTAGSAGTSGQILTSQGPSVAPAWQTLNTVSGTVNSARYVQGTTEATATAGQTIDVPGVTLNVTVPAGKTQTLLFTILGYALDIGTGVSSQGVFTLLQNGTKISSAYVSKAGIFPNNAQSDLSVTVNIPAFNNNYTFPIPRSTGGLVNMPVPVTFLKSVTLTAGTYAFKVQYVAWAGTARVNVVPSTFSGYNGDTEAMLTKMQVLVYNN</sequence>
<accession>A0ABT2IL03</accession>
<dbReference type="Proteomes" id="UP001142057">
    <property type="component" value="Unassembled WGS sequence"/>
</dbReference>